<evidence type="ECO:0000313" key="3">
    <source>
        <dbReference type="Proteomes" id="UP000178606"/>
    </source>
</evidence>
<keyword evidence="1" id="KW-0812">Transmembrane</keyword>
<accession>A0A1F6CXT8</accession>
<dbReference type="AlphaFoldDB" id="A0A1F6CXT8"/>
<comment type="caution">
    <text evidence="2">The sequence shown here is derived from an EMBL/GenBank/DDBJ whole genome shotgun (WGS) entry which is preliminary data.</text>
</comment>
<dbReference type="Proteomes" id="UP000178606">
    <property type="component" value="Unassembled WGS sequence"/>
</dbReference>
<protein>
    <recommendedName>
        <fullName evidence="4">Phage holin family protein</fullName>
    </recommendedName>
</protein>
<gene>
    <name evidence="2" type="ORF">A3F84_04830</name>
</gene>
<keyword evidence="1" id="KW-1133">Transmembrane helix</keyword>
<reference evidence="2 3" key="1">
    <citation type="journal article" date="2016" name="Nat. Commun.">
        <title>Thousands of microbial genomes shed light on interconnected biogeochemical processes in an aquifer system.</title>
        <authorList>
            <person name="Anantharaman K."/>
            <person name="Brown C.T."/>
            <person name="Hug L.A."/>
            <person name="Sharon I."/>
            <person name="Castelle C.J."/>
            <person name="Probst A.J."/>
            <person name="Thomas B.C."/>
            <person name="Singh A."/>
            <person name="Wilkins M.J."/>
            <person name="Karaoz U."/>
            <person name="Brodie E.L."/>
            <person name="Williams K.H."/>
            <person name="Hubbard S.S."/>
            <person name="Banfield J.F."/>
        </authorList>
    </citation>
    <scope>NUCLEOTIDE SEQUENCE [LARGE SCALE GENOMIC DNA]</scope>
    <source>
        <strain evidence="3">RIFCSPLOWO2_12_FULL_64_10</strain>
    </source>
</reference>
<dbReference type="EMBL" id="MFKF01000115">
    <property type="protein sequence ID" value="OGG53989.1"/>
    <property type="molecule type" value="Genomic_DNA"/>
</dbReference>
<feature type="transmembrane region" description="Helical" evidence="1">
    <location>
        <begin position="39"/>
        <end position="60"/>
    </location>
</feature>
<evidence type="ECO:0000313" key="2">
    <source>
        <dbReference type="EMBL" id="OGG53989.1"/>
    </source>
</evidence>
<name>A0A1F6CXT8_HANXR</name>
<organism evidence="2 3">
    <name type="scientific">Handelsmanbacteria sp. (strain RIFCSPLOWO2_12_FULL_64_10)</name>
    <dbReference type="NCBI Taxonomy" id="1817868"/>
    <lineage>
        <taxon>Bacteria</taxon>
        <taxon>Candidatus Handelsmaniibacteriota</taxon>
    </lineage>
</organism>
<proteinExistence type="predicted"/>
<feature type="transmembrane region" description="Helical" evidence="1">
    <location>
        <begin position="66"/>
        <end position="84"/>
    </location>
</feature>
<sequence>MGNDSKNKKPPTPLTREDLAQIAAEADARMGRVAQKVRAVLVGIVAALMVVLAATLYLGLIAVASILIAVCLITVTLYLFVRLWPGAGPAARPSPIPPPTPEATPAAVDAAPRESRYRVLWALRAMARRQDDFLISGRAAERFARTIRFILKGGK</sequence>
<keyword evidence="1" id="KW-0472">Membrane</keyword>
<evidence type="ECO:0000256" key="1">
    <source>
        <dbReference type="SAM" id="Phobius"/>
    </source>
</evidence>
<evidence type="ECO:0008006" key="4">
    <source>
        <dbReference type="Google" id="ProtNLM"/>
    </source>
</evidence>